<dbReference type="EMBL" id="FLQU01001495">
    <property type="protein sequence ID" value="SBS93310.1"/>
    <property type="molecule type" value="Genomic_DNA"/>
</dbReference>
<gene>
    <name evidence="1" type="ORF">POVCU2_0080240</name>
</gene>
<reference evidence="2" key="1">
    <citation type="submission" date="2016-05" db="EMBL/GenBank/DDBJ databases">
        <authorList>
            <person name="Naeem Raeece"/>
        </authorList>
    </citation>
    <scope>NUCLEOTIDE SEQUENCE [LARGE SCALE GENOMIC DNA]</scope>
</reference>
<dbReference type="Proteomes" id="UP000078560">
    <property type="component" value="Unassembled WGS sequence"/>
</dbReference>
<organism evidence="1 2">
    <name type="scientific">Plasmodium ovale curtisi</name>
    <dbReference type="NCBI Taxonomy" id="864141"/>
    <lineage>
        <taxon>Eukaryota</taxon>
        <taxon>Sar</taxon>
        <taxon>Alveolata</taxon>
        <taxon>Apicomplexa</taxon>
        <taxon>Aconoidasida</taxon>
        <taxon>Haemosporida</taxon>
        <taxon>Plasmodiidae</taxon>
        <taxon>Plasmodium</taxon>
        <taxon>Plasmodium (Plasmodium)</taxon>
    </lineage>
</organism>
<evidence type="ECO:0000313" key="2">
    <source>
        <dbReference type="Proteomes" id="UP000078560"/>
    </source>
</evidence>
<dbReference type="AlphaFoldDB" id="A0A1A8WPQ8"/>
<dbReference type="Pfam" id="PF05795">
    <property type="entry name" value="Plasmodium_Vir"/>
    <property type="match status" value="1"/>
</dbReference>
<protein>
    <submittedName>
        <fullName evidence="1">PIR Superfamily Protein</fullName>
    </submittedName>
</protein>
<evidence type="ECO:0000313" key="1">
    <source>
        <dbReference type="EMBL" id="SBS93310.1"/>
    </source>
</evidence>
<sequence>MVDVKTERGSSSFSVVYSIDLPTEKFYNDMKKEYPSLPKYTSLCNTNIVHNNINDIKNICKRILRYLENNTVWSDKDSGYDVCILLNYWIYDELTNIFGAQSTSEKISSAFNVLQTMWKYPIEKLERIKYYQKCKPNFDIFNYDDWKERRKLYEYYVDYSTLFSTANNYDPVCKEYYKKIQDKTSLYEHFEKICPPKKGNCPDFYDKCINYNPKLVLSDLPCHLQMEQEKSAALAALQSAETEKSLQQREYVSHVTESTPDTPEIGTKVGHSVLGVAPVLLTATALYRYTPIGAWIRKLGVTNPSNISNMNGREMDGFFGDSENYISYQPM</sequence>
<proteinExistence type="predicted"/>
<name>A0A1A8WPQ8_PLAOA</name>
<accession>A0A1A8WPQ8</accession>
<dbReference type="InterPro" id="IPR008780">
    <property type="entry name" value="Plasmodium_Vir"/>
</dbReference>